<reference evidence="1 2" key="1">
    <citation type="submission" date="2018-12" db="EMBL/GenBank/DDBJ databases">
        <title>three novel Halomonas strain isolated from plants.</title>
        <authorList>
            <person name="Sun C."/>
        </authorList>
    </citation>
    <scope>NUCLEOTIDE SEQUENCE [LARGE SCALE GENOMIC DNA]</scope>
    <source>
        <strain evidence="1 2">RC</strain>
    </source>
</reference>
<protein>
    <submittedName>
        <fullName evidence="1">Uncharacterized protein</fullName>
    </submittedName>
</protein>
<name>A0A433LGA0_9GAMM</name>
<evidence type="ECO:0000313" key="2">
    <source>
        <dbReference type="Proteomes" id="UP000286912"/>
    </source>
</evidence>
<dbReference type="RefSeq" id="WP_126981495.1">
    <property type="nucleotide sequence ID" value="NZ_RZHD01000003.1"/>
</dbReference>
<dbReference type="Proteomes" id="UP000286912">
    <property type="component" value="Unassembled WGS sequence"/>
</dbReference>
<comment type="caution">
    <text evidence="1">The sequence shown here is derived from an EMBL/GenBank/DDBJ whole genome shotgun (WGS) entry which is preliminary data.</text>
</comment>
<dbReference type="InterPro" id="IPR055869">
    <property type="entry name" value="DUF7446"/>
</dbReference>
<accession>A0A433LGA0</accession>
<organism evidence="1 2">
    <name type="scientific">Vreelandella populi</name>
    <dbReference type="NCBI Taxonomy" id="2498858"/>
    <lineage>
        <taxon>Bacteria</taxon>
        <taxon>Pseudomonadati</taxon>
        <taxon>Pseudomonadota</taxon>
        <taxon>Gammaproteobacteria</taxon>
        <taxon>Oceanospirillales</taxon>
        <taxon>Halomonadaceae</taxon>
        <taxon>Vreelandella</taxon>
    </lineage>
</organism>
<proteinExistence type="predicted"/>
<keyword evidence="2" id="KW-1185">Reference proteome</keyword>
<dbReference type="Pfam" id="PF24233">
    <property type="entry name" value="DUF7446"/>
    <property type="match status" value="1"/>
</dbReference>
<dbReference type="AlphaFoldDB" id="A0A433LGA0"/>
<dbReference type="EMBL" id="RZHD01000003">
    <property type="protein sequence ID" value="RUR48831.1"/>
    <property type="molecule type" value="Genomic_DNA"/>
</dbReference>
<evidence type="ECO:0000313" key="1">
    <source>
        <dbReference type="EMBL" id="RUR48831.1"/>
    </source>
</evidence>
<sequence>MAARTGLMYSPLTKRIYWGRYNGEGVATSSGKNKDVTSEFLQIMEQKFPINTSQNVSVSGENKFRVIVVDMDKEVVINGKKVE</sequence>
<gene>
    <name evidence="1" type="ORF">ELY37_02985</name>
</gene>